<feature type="compositionally biased region" description="Low complexity" evidence="10">
    <location>
        <begin position="10"/>
        <end position="19"/>
    </location>
</feature>
<keyword evidence="9" id="KW-0407">Ion channel</keyword>
<dbReference type="OrthoDB" id="43411at2759"/>
<evidence type="ECO:0000256" key="11">
    <source>
        <dbReference type="SAM" id="Phobius"/>
    </source>
</evidence>
<keyword evidence="3 11" id="KW-0812">Transmembrane</keyword>
<dbReference type="InterPro" id="IPR005821">
    <property type="entry name" value="Ion_trans_dom"/>
</dbReference>
<evidence type="ECO:0000256" key="4">
    <source>
        <dbReference type="ARBA" id="ARBA00022737"/>
    </source>
</evidence>
<evidence type="ECO:0000259" key="12">
    <source>
        <dbReference type="Pfam" id="PF00520"/>
    </source>
</evidence>
<feature type="domain" description="Ion transport" evidence="12">
    <location>
        <begin position="396"/>
        <end position="511"/>
    </location>
</feature>
<keyword evidence="7" id="KW-0406">Ion transport</keyword>
<keyword evidence="5" id="KW-0106">Calcium</keyword>
<accession>A0A9W7FM48</accession>
<sequence length="656" mass="74052">MPKREKTYGSTSPRPRTYTPYPPSSNFPLSESNKYLAGCYFRDYELGLPPILPSTSSPRLCSIYLLRTSPLYQHTFLTFSCFLTFLSSSYEHINSSKTLRLILTSISMLLYLSDISIVFAYKGESWLTRITLIYILFHLIDSFISSSPFLITSILKPILIIYSFPISTTTSYKTLESIVPNLLKIFSLELSLIFTFSLIARTLYSEETEYFKDLAHSFVTLFALSTTVNNPSSWIGLYYINPLNSIFFIIFLTLSLFYVHSIVLGLVLNEYSDGFKTELSKKKENREEAIERSYDVLKREGRRNRGKCDSYVRREDLKEALGYLRPHYKDTKLERIIKNYPENISLETWNRVIKKGIATRVTTTGRFKQCVPVLRKILGGFEGEGYGIYLVRMGRETMRATAGPCLLTFITLHLFCYLGIYLWEGKVGEWLNGRGGEYYYLLNFNSYGEGLVTLFNLMVVNDWNQIAKVFTAVSKESTTYTFFIAFQLIVSGVMVNVVQGFFVSAFIKNYEDGDGGAKKRTSSRRSSTAKVAVESVRQGSVEGGVDESESLLTLTVSERKGYIDTMENVVGVGVIGGSSAPPIMSFNAETGQVLGWNPEFTTNCEGVSEKKVASGLMEAVARGKNKVMFQDLGNEYTPVVTGIGGNVKIILLREIR</sequence>
<dbReference type="GO" id="GO:0005245">
    <property type="term" value="F:voltage-gated calcium channel activity"/>
    <property type="evidence" value="ECO:0007669"/>
    <property type="project" value="InterPro"/>
</dbReference>
<feature type="transmembrane region" description="Helical" evidence="11">
    <location>
        <begin position="102"/>
        <end position="121"/>
    </location>
</feature>
<feature type="transmembrane region" description="Helical" evidence="11">
    <location>
        <begin position="480"/>
        <end position="502"/>
    </location>
</feature>
<organism evidence="13 14">
    <name type="scientific">Triparma laevis f. longispina</name>
    <dbReference type="NCBI Taxonomy" id="1714387"/>
    <lineage>
        <taxon>Eukaryota</taxon>
        <taxon>Sar</taxon>
        <taxon>Stramenopiles</taxon>
        <taxon>Ochrophyta</taxon>
        <taxon>Bolidophyceae</taxon>
        <taxon>Parmales</taxon>
        <taxon>Triparmaceae</taxon>
        <taxon>Triparma</taxon>
    </lineage>
</organism>
<dbReference type="InterPro" id="IPR044581">
    <property type="entry name" value="TPC1_plant"/>
</dbReference>
<feature type="region of interest" description="Disordered" evidence="10">
    <location>
        <begin position="1"/>
        <end position="25"/>
    </location>
</feature>
<evidence type="ECO:0000313" key="13">
    <source>
        <dbReference type="EMBL" id="GMI14521.1"/>
    </source>
</evidence>
<dbReference type="PANTHER" id="PTHR46988">
    <property type="entry name" value="TWO PORE CALCIUM CHANNEL PROTEIN 1"/>
    <property type="match status" value="1"/>
</dbReference>
<feature type="transmembrane region" description="Helical" evidence="11">
    <location>
        <begin position="246"/>
        <end position="268"/>
    </location>
</feature>
<keyword evidence="2" id="KW-0813">Transport</keyword>
<feature type="transmembrane region" description="Helical" evidence="11">
    <location>
        <begin position="438"/>
        <end position="459"/>
    </location>
</feature>
<feature type="transmembrane region" description="Helical" evidence="11">
    <location>
        <begin position="182"/>
        <end position="204"/>
    </location>
</feature>
<evidence type="ECO:0000256" key="10">
    <source>
        <dbReference type="SAM" id="MobiDB-lite"/>
    </source>
</evidence>
<proteinExistence type="predicted"/>
<dbReference type="Proteomes" id="UP001165122">
    <property type="component" value="Unassembled WGS sequence"/>
</dbReference>
<protein>
    <recommendedName>
        <fullName evidence="12">Ion transport domain-containing protein</fullName>
    </recommendedName>
</protein>
<evidence type="ECO:0000256" key="1">
    <source>
        <dbReference type="ARBA" id="ARBA00004141"/>
    </source>
</evidence>
<keyword evidence="8 11" id="KW-0472">Membrane</keyword>
<reference evidence="14" key="1">
    <citation type="journal article" date="2023" name="Commun. Biol.">
        <title>Genome analysis of Parmales, the sister group of diatoms, reveals the evolutionary specialization of diatoms from phago-mixotrophs to photoautotrophs.</title>
        <authorList>
            <person name="Ban H."/>
            <person name="Sato S."/>
            <person name="Yoshikawa S."/>
            <person name="Yamada K."/>
            <person name="Nakamura Y."/>
            <person name="Ichinomiya M."/>
            <person name="Sato N."/>
            <person name="Blanc-Mathieu R."/>
            <person name="Endo H."/>
            <person name="Kuwata A."/>
            <person name="Ogata H."/>
        </authorList>
    </citation>
    <scope>NUCLEOTIDE SEQUENCE [LARGE SCALE GENOMIC DNA]</scope>
    <source>
        <strain evidence="14">NIES 3700</strain>
    </source>
</reference>
<evidence type="ECO:0000256" key="9">
    <source>
        <dbReference type="ARBA" id="ARBA00023303"/>
    </source>
</evidence>
<keyword evidence="6 11" id="KW-1133">Transmembrane helix</keyword>
<feature type="transmembrane region" description="Helical" evidence="11">
    <location>
        <begin position="133"/>
        <end position="162"/>
    </location>
</feature>
<comment type="subcellular location">
    <subcellularLocation>
        <location evidence="1">Membrane</location>
        <topology evidence="1">Multi-pass membrane protein</topology>
    </subcellularLocation>
</comment>
<evidence type="ECO:0000256" key="6">
    <source>
        <dbReference type="ARBA" id="ARBA00022989"/>
    </source>
</evidence>
<evidence type="ECO:0000256" key="7">
    <source>
        <dbReference type="ARBA" id="ARBA00023065"/>
    </source>
</evidence>
<dbReference type="EMBL" id="BRXW01000214">
    <property type="protein sequence ID" value="GMI14521.1"/>
    <property type="molecule type" value="Genomic_DNA"/>
</dbReference>
<name>A0A9W7FM48_9STRA</name>
<evidence type="ECO:0000256" key="2">
    <source>
        <dbReference type="ARBA" id="ARBA00022448"/>
    </source>
</evidence>
<evidence type="ECO:0000313" key="14">
    <source>
        <dbReference type="Proteomes" id="UP001165122"/>
    </source>
</evidence>
<comment type="caution">
    <text evidence="13">The sequence shown here is derived from an EMBL/GenBank/DDBJ whole genome shotgun (WGS) entry which is preliminary data.</text>
</comment>
<evidence type="ECO:0000256" key="3">
    <source>
        <dbReference type="ARBA" id="ARBA00022692"/>
    </source>
</evidence>
<evidence type="ECO:0000256" key="5">
    <source>
        <dbReference type="ARBA" id="ARBA00022837"/>
    </source>
</evidence>
<keyword evidence="4" id="KW-0677">Repeat</keyword>
<dbReference type="Pfam" id="PF00520">
    <property type="entry name" value="Ion_trans"/>
    <property type="match status" value="1"/>
</dbReference>
<dbReference type="Gene3D" id="1.10.287.70">
    <property type="match status" value="2"/>
</dbReference>
<dbReference type="GO" id="GO:0016020">
    <property type="term" value="C:membrane"/>
    <property type="evidence" value="ECO:0007669"/>
    <property type="project" value="UniProtKB-SubCell"/>
</dbReference>
<evidence type="ECO:0000256" key="8">
    <source>
        <dbReference type="ARBA" id="ARBA00023136"/>
    </source>
</evidence>
<gene>
    <name evidence="13" type="ORF">TrLO_g4895</name>
</gene>
<dbReference type="AlphaFoldDB" id="A0A9W7FM48"/>
<feature type="transmembrane region" description="Helical" evidence="11">
    <location>
        <begin position="402"/>
        <end position="423"/>
    </location>
</feature>
<dbReference type="PANTHER" id="PTHR46988:SF2">
    <property type="entry name" value="TWO PORE CALCIUM CHANNEL PROTEIN 1"/>
    <property type="match status" value="1"/>
</dbReference>
<keyword evidence="14" id="KW-1185">Reference proteome</keyword>